<proteinExistence type="predicted"/>
<sequence length="31" mass="3545">MSKISDETALRNRLRDIEEKVALIESEINNG</sequence>
<dbReference type="Proteomes" id="UP000037193">
    <property type="component" value="Unassembled WGS sequence"/>
</dbReference>
<evidence type="ECO:0000313" key="1">
    <source>
        <dbReference type="EMBL" id="KOA43012.1"/>
    </source>
</evidence>
<comment type="caution">
    <text evidence="1">The sequence shown here is derived from an EMBL/GenBank/DDBJ whole genome shotgun (WGS) entry which is preliminary data.</text>
</comment>
<dbReference type="EMBL" id="AVQD01000003">
    <property type="protein sequence ID" value="KOA43012.1"/>
    <property type="molecule type" value="Genomic_DNA"/>
</dbReference>
<reference evidence="1 2" key="1">
    <citation type="journal article" date="2015" name="Int J Genomics">
        <title>Comparative Genomics Revealed Genetic Diversity and Species/Strain-Level Differences in Carbohydrate Metabolism of Three Probiotic Bifidobacterial Species.</title>
        <authorList>
            <person name="Odamaki T."/>
            <person name="Horigome A."/>
            <person name="Sugahara H."/>
            <person name="Hashikura N."/>
            <person name="Minami J."/>
            <person name="Xiao J.Z."/>
            <person name="Abe F."/>
        </authorList>
    </citation>
    <scope>NUCLEOTIDE SEQUENCE [LARGE SCALE GENOMIC DNA]</scope>
    <source>
        <strain evidence="1 2">MCC 1128</strain>
    </source>
</reference>
<protein>
    <submittedName>
        <fullName evidence="1">Uncharacterized protein</fullName>
    </submittedName>
</protein>
<evidence type="ECO:0000313" key="2">
    <source>
        <dbReference type="Proteomes" id="UP000037193"/>
    </source>
</evidence>
<name>A0A0L7B6B0_BIFBR</name>
<organism evidence="1 2">
    <name type="scientific">Bifidobacterium breve MCC 1128</name>
    <dbReference type="NCBI Taxonomy" id="1365965"/>
    <lineage>
        <taxon>Bacteria</taxon>
        <taxon>Bacillati</taxon>
        <taxon>Actinomycetota</taxon>
        <taxon>Actinomycetes</taxon>
        <taxon>Bifidobacteriales</taxon>
        <taxon>Bifidobacteriaceae</taxon>
        <taxon>Bifidobacterium</taxon>
    </lineage>
</organism>
<dbReference type="AlphaFoldDB" id="A0A0L7B6B0"/>
<gene>
    <name evidence="1" type="ORF">BBM1128_02305</name>
</gene>
<accession>A0A0L7B6B0</accession>
<dbReference type="PATRIC" id="fig|1365965.3.peg.467"/>